<evidence type="ECO:0000256" key="9">
    <source>
        <dbReference type="ARBA" id="ARBA00022807"/>
    </source>
</evidence>
<dbReference type="FunFam" id="3.10.20.90:FF:000096">
    <property type="entry name" value="Ubiquitin thioesterase OTU1"/>
    <property type="match status" value="1"/>
</dbReference>
<evidence type="ECO:0000256" key="11">
    <source>
        <dbReference type="ARBA" id="ARBA00023230"/>
    </source>
</evidence>
<dbReference type="InterPro" id="IPR048857">
    <property type="entry name" value="OTU1_Ubl"/>
</dbReference>
<keyword evidence="17" id="KW-1185">Reference proteome</keyword>
<dbReference type="CDD" id="cd22745">
    <property type="entry name" value="OTU_OTU1"/>
    <property type="match status" value="1"/>
</dbReference>
<feature type="region of interest" description="Disordered" evidence="14">
    <location>
        <begin position="349"/>
        <end position="471"/>
    </location>
</feature>
<evidence type="ECO:0000256" key="8">
    <source>
        <dbReference type="ARBA" id="ARBA00022801"/>
    </source>
</evidence>
<evidence type="ECO:0000256" key="5">
    <source>
        <dbReference type="ARBA" id="ARBA00022723"/>
    </source>
</evidence>
<dbReference type="Proteomes" id="UP001214576">
    <property type="component" value="Unassembled WGS sequence"/>
</dbReference>
<accession>A0AAD4U239</accession>
<evidence type="ECO:0000256" key="10">
    <source>
        <dbReference type="ARBA" id="ARBA00022833"/>
    </source>
</evidence>
<keyword evidence="11" id="KW-0834">Unfolded protein response</keyword>
<evidence type="ECO:0000256" key="2">
    <source>
        <dbReference type="ARBA" id="ARBA00012759"/>
    </source>
</evidence>
<evidence type="ECO:0000256" key="13">
    <source>
        <dbReference type="ARBA" id="ARBA00062071"/>
    </source>
</evidence>
<dbReference type="EC" id="3.4.19.12" evidence="2"/>
<comment type="function">
    <text evidence="12">Hydrolase that can remove conjugated ubiquitin from proteins and participates in endoplasmic reticulum-associated degradation (ERAD) for misfolded lumenal proteins. May act by triming the ubiquitin chain on the associated substrate to facilitate their threading through the VCP/p97 pore. Ubiquitin moieties on substrates may present a steric impediment to the threading process when the substrate is transferred to the VCP pore and threaded through VCP's axial channel. Mediates deubiquitination of 'Lys-27'-, 'Lys-29'- and 'Lys-33'-linked polyubiquitin chains. Also able to hydrolyze 'Lys-11'-linked ubiquitin chains. Cleaves both polyubiquitin and di-ubiquitin. May play a role in macroautophagy, regulating for instance the clearance of damaged lysosomes. May recruit PLAA, UBXN6 and VCP to damaged lysosome membranes decorated with K48-linked ubiquitin chains and remove these chains allowing autophagosome formation.</text>
</comment>
<dbReference type="FunFam" id="3.90.70.80:FF:000006">
    <property type="entry name" value="Ubiquitin thioesterase OTU1"/>
    <property type="match status" value="1"/>
</dbReference>
<dbReference type="Gene3D" id="3.10.20.90">
    <property type="entry name" value="Phosphatidylinositol 3-kinase Catalytic Subunit, Chain A, domain 1"/>
    <property type="match status" value="1"/>
</dbReference>
<dbReference type="InterPro" id="IPR038765">
    <property type="entry name" value="Papain-like_cys_pep_sf"/>
</dbReference>
<gene>
    <name evidence="16" type="ORF">MG293_013309</name>
</gene>
<dbReference type="GO" id="GO:0006508">
    <property type="term" value="P:proteolysis"/>
    <property type="evidence" value="ECO:0007669"/>
    <property type="project" value="UniProtKB-KW"/>
</dbReference>
<evidence type="ECO:0000259" key="15">
    <source>
        <dbReference type="PROSITE" id="PS50802"/>
    </source>
</evidence>
<dbReference type="SUPFAM" id="SSF54236">
    <property type="entry name" value="Ubiquitin-like"/>
    <property type="match status" value="1"/>
</dbReference>
<evidence type="ECO:0000256" key="12">
    <source>
        <dbReference type="ARBA" id="ARBA00059047"/>
    </source>
</evidence>
<feature type="compositionally biased region" description="Low complexity" evidence="14">
    <location>
        <begin position="614"/>
        <end position="625"/>
    </location>
</feature>
<evidence type="ECO:0000256" key="1">
    <source>
        <dbReference type="ARBA" id="ARBA00000707"/>
    </source>
</evidence>
<feature type="compositionally biased region" description="Polar residues" evidence="14">
    <location>
        <begin position="354"/>
        <end position="365"/>
    </location>
</feature>
<organism evidence="16 17">
    <name type="scientific">Ovis ammon polii</name>
    <dbReference type="NCBI Taxonomy" id="230172"/>
    <lineage>
        <taxon>Eukaryota</taxon>
        <taxon>Metazoa</taxon>
        <taxon>Chordata</taxon>
        <taxon>Craniata</taxon>
        <taxon>Vertebrata</taxon>
        <taxon>Euteleostomi</taxon>
        <taxon>Mammalia</taxon>
        <taxon>Eutheria</taxon>
        <taxon>Laurasiatheria</taxon>
        <taxon>Artiodactyla</taxon>
        <taxon>Ruminantia</taxon>
        <taxon>Pecora</taxon>
        <taxon>Bovidae</taxon>
        <taxon>Caprinae</taxon>
        <taxon>Ovis</taxon>
    </lineage>
</organism>
<dbReference type="InterPro" id="IPR026152">
    <property type="entry name" value="SARG"/>
</dbReference>
<evidence type="ECO:0000256" key="7">
    <source>
        <dbReference type="ARBA" id="ARBA00022786"/>
    </source>
</evidence>
<dbReference type="SUPFAM" id="SSF54001">
    <property type="entry name" value="Cysteine proteinases"/>
    <property type="match status" value="1"/>
</dbReference>
<evidence type="ECO:0000313" key="16">
    <source>
        <dbReference type="EMBL" id="KAI4537106.1"/>
    </source>
</evidence>
<name>A0AAD4U239_OVIAM</name>
<feature type="compositionally biased region" description="Polar residues" evidence="14">
    <location>
        <begin position="408"/>
        <end position="419"/>
    </location>
</feature>
<evidence type="ECO:0000256" key="14">
    <source>
        <dbReference type="SAM" id="MobiDB-lite"/>
    </source>
</evidence>
<proteinExistence type="predicted"/>
<dbReference type="Pfam" id="PF15385">
    <property type="entry name" value="SARG"/>
    <property type="match status" value="1"/>
</dbReference>
<feature type="compositionally biased region" description="Polar residues" evidence="14">
    <location>
        <begin position="454"/>
        <end position="464"/>
    </location>
</feature>
<keyword evidence="5" id="KW-0479">Metal-binding</keyword>
<evidence type="ECO:0000256" key="4">
    <source>
        <dbReference type="ARBA" id="ARBA00022670"/>
    </source>
</evidence>
<feature type="compositionally biased region" description="Basic and acidic residues" evidence="14">
    <location>
        <begin position="628"/>
        <end position="638"/>
    </location>
</feature>
<dbReference type="InterPro" id="IPR029071">
    <property type="entry name" value="Ubiquitin-like_domsf"/>
</dbReference>
<dbReference type="EMBL" id="JAKZEL010000015">
    <property type="protein sequence ID" value="KAI4537106.1"/>
    <property type="molecule type" value="Genomic_DNA"/>
</dbReference>
<dbReference type="Pfam" id="PF21403">
    <property type="entry name" value="OTU1_UBXL"/>
    <property type="match status" value="1"/>
</dbReference>
<reference evidence="16" key="1">
    <citation type="submission" date="2022-03" db="EMBL/GenBank/DDBJ databases">
        <title>Genomic analyses of argali, domestic sheep and their hybrids provide insights into chromosomal evolution, heterosis and genetic basis of agronomic traits.</title>
        <authorList>
            <person name="Li M."/>
        </authorList>
    </citation>
    <scope>NUCLEOTIDE SEQUENCE</scope>
    <source>
        <strain evidence="16">CAU-MHL-2022a</strain>
        <tissue evidence="16">Skin</tissue>
    </source>
</reference>
<dbReference type="CDD" id="cd17059">
    <property type="entry name" value="Ubl_OTU1"/>
    <property type="match status" value="1"/>
</dbReference>
<keyword evidence="10" id="KW-0862">Zinc</keyword>
<dbReference type="InterPro" id="IPR003323">
    <property type="entry name" value="OTU_dom"/>
</dbReference>
<evidence type="ECO:0000256" key="6">
    <source>
        <dbReference type="ARBA" id="ARBA00022771"/>
    </source>
</evidence>
<evidence type="ECO:0000256" key="3">
    <source>
        <dbReference type="ARBA" id="ARBA00018935"/>
    </source>
</evidence>
<keyword evidence="6" id="KW-0863">Zinc-finger</keyword>
<feature type="compositionally biased region" description="Polar residues" evidence="14">
    <location>
        <begin position="736"/>
        <end position="750"/>
    </location>
</feature>
<dbReference type="Pfam" id="PF02338">
    <property type="entry name" value="OTU"/>
    <property type="match status" value="1"/>
</dbReference>
<feature type="compositionally biased region" description="Polar residues" evidence="14">
    <location>
        <begin position="427"/>
        <end position="443"/>
    </location>
</feature>
<dbReference type="PROSITE" id="PS50802">
    <property type="entry name" value="OTU"/>
    <property type="match status" value="1"/>
</dbReference>
<feature type="region of interest" description="Disordered" evidence="14">
    <location>
        <begin position="485"/>
        <end position="764"/>
    </location>
</feature>
<comment type="caution">
    <text evidence="16">The sequence shown here is derived from an EMBL/GenBank/DDBJ whole genome shotgun (WGS) entry which is preliminary data.</text>
</comment>
<dbReference type="Gene3D" id="3.90.70.80">
    <property type="match status" value="1"/>
</dbReference>
<dbReference type="GO" id="GO:0008270">
    <property type="term" value="F:zinc ion binding"/>
    <property type="evidence" value="ECO:0007669"/>
    <property type="project" value="UniProtKB-KW"/>
</dbReference>
<dbReference type="GO" id="GO:0006986">
    <property type="term" value="P:response to unfolded protein"/>
    <property type="evidence" value="ECO:0007669"/>
    <property type="project" value="UniProtKB-KW"/>
</dbReference>
<dbReference type="PANTHER" id="PTHR21555:SF0">
    <property type="entry name" value="SPECIFICALLY ANDROGEN-REGULATED GENE PROTEIN"/>
    <property type="match status" value="1"/>
</dbReference>
<protein>
    <recommendedName>
        <fullName evidence="3">Ubiquitin thioesterase OTU1</fullName>
        <ecNumber evidence="2">3.4.19.12</ecNumber>
    </recommendedName>
</protein>
<keyword evidence="4" id="KW-0645">Protease</keyword>
<keyword evidence="8" id="KW-0378">Hydrolase</keyword>
<sequence>MFGPAKGGHFGVHPAAGCPGGVCQLAAGTKAGPAGVCPVGARTNAMWRLRCKAKEGTHVLQGLSSRTRVRELQGQIAAITGISPGCQRILVGYPPECLDLSNGDTILGDLPIQSGDMLIVEEDQSKPKTSPAFTKYGAPSYVRETLPVLTRMAVPADNSCLFTSVYYVVEGGVLNPACAPEMRRLIAQIVASDPDFYSEAILGKTNEEYCDWIKRDDTWGGAIEISILSKFYQCEICVVDTQTVRIDRFGEDAGYTKRVLLIYDGIHYDPLQCVFPDPDTPPLTIFSSYDDIVLVQALELADEARKKRQFTDVNRFTLRCMSDSSYDFLSAEEKECLLFLEETIGSLDTEADSGLSTDESEQATTPRGPRALPTTQPAPQGRPKETTGQGPEPKRVTPFSSAHPPGPQSLSLRSGSYSLPRNIHIGRNQNLRKSTTPTNSHNPGGSEGLLSAPETEQVSQSREPSQALAAPPDAALELDGALIPPPEAFQDIQPEQRGQGSLPRGPGELSPRPQVHPSLSSQRNRKPAPEAMSQKASEKASTGEPAPPRPLPLVSSQDAGTGDAAVLSGGHPSAQPAPLTAPKPRKLPPNIVLKSSRGSFHSDPRNRLSCHLEAAPGDPSPASSSLQEQRKARREALEKLGLPQDQEEPSLRLSRPSIRLKETGTQAESPAPAQVPGRAPAPAPKQGPSPGKAPALAQPPSPGKVLVPTQEPTPGTAPAAKSMPIPVPKGPRAHSPLTQQKPDSGLTLQESGVPGLRQMSFKSNTLERSGIGLSSYLSAEKAPSPQTSTSLEKGSYLDRISPSILRNSRPRPASLGTGKDFEGIQVGKLADLEQEGAPKRLSYQGQSRDKLPRPPCVSVRISPKGVSDEHRREALKKLGLLKE</sequence>
<dbReference type="PANTHER" id="PTHR21555">
    <property type="entry name" value="SPECIFICALLY ANDROGEN-REGULATED GENE PROTEIN"/>
    <property type="match status" value="1"/>
</dbReference>
<keyword evidence="7" id="KW-0833">Ubl conjugation pathway</keyword>
<evidence type="ECO:0000313" key="17">
    <source>
        <dbReference type="Proteomes" id="UP001214576"/>
    </source>
</evidence>
<keyword evidence="9" id="KW-0788">Thiol protease</keyword>
<feature type="domain" description="OTU" evidence="15">
    <location>
        <begin position="149"/>
        <end position="274"/>
    </location>
</feature>
<dbReference type="GO" id="GO:0005737">
    <property type="term" value="C:cytoplasm"/>
    <property type="evidence" value="ECO:0007669"/>
    <property type="project" value="TreeGrafter"/>
</dbReference>
<dbReference type="AlphaFoldDB" id="A0AAD4U239"/>
<comment type="catalytic activity">
    <reaction evidence="1">
        <text>Thiol-dependent hydrolysis of ester, thioester, amide, peptide and isopeptide bonds formed by the C-terminal Gly of ubiquitin (a 76-residue protein attached to proteins as an intracellular targeting signal).</text>
        <dbReference type="EC" id="3.4.19.12"/>
    </reaction>
</comment>
<comment type="subunit">
    <text evidence="13">Interacts with VCP; the interaction is direct. Interacts with FAF2/UBXD8. Interacts with DERL1; however interaction is dependent on the UBAX-like region, suggesting that it may be indirect. Interacts with PLAA, UBXN6 and VCP; may form a complex involved in macroautophagy.</text>
</comment>
<feature type="region of interest" description="Disordered" evidence="14">
    <location>
        <begin position="776"/>
        <end position="871"/>
    </location>
</feature>
<dbReference type="GO" id="GO:0004843">
    <property type="term" value="F:cysteine-type deubiquitinase activity"/>
    <property type="evidence" value="ECO:0007669"/>
    <property type="project" value="UniProtKB-EC"/>
</dbReference>